<evidence type="ECO:0000313" key="1">
    <source>
        <dbReference type="EMBL" id="DAF86015.1"/>
    </source>
</evidence>
<accession>A0A8S5TV23</accession>
<protein>
    <submittedName>
        <fullName evidence="1">Baseplate wedge protein</fullName>
    </submittedName>
</protein>
<dbReference type="Gene3D" id="2.40.300.10">
    <property type="entry name" value="Head decoration protein D"/>
    <property type="match status" value="1"/>
</dbReference>
<proteinExistence type="predicted"/>
<dbReference type="EMBL" id="BK015935">
    <property type="protein sequence ID" value="DAF86015.1"/>
    <property type="molecule type" value="Genomic_DNA"/>
</dbReference>
<sequence>MSIDAEIDVTVLNNAASGEMEVGFYGAETAREYAEQAREYALKAQDAKNLSEAWAESANAPTAESTRSAKSWADIAKQWAESDSAPDGVADARSARKWNAAARQWAESNVEPDNVKGAKSAKTWADVASTQAAVAANKANEADTSKKAAADSARAALASQSAAANSEIAAKQSADTAADKLLQMKTDLKLKADIESPVLTGRPTVPRADGTNVSQIANVAYVAAVIDAAVQKVVNGSPAALDTLQERSKALGDDPNFAATITKALAGKLDKTAAAVSAAKAMKDGDGNVIKDTYATKSELHGTATSLAKVATSGSYADLLNRPVIPSKTSQLTNDSRYVQTDAGGNVTLSGTLTAAKVFNAYYNDYAEFFPRGGGTLKGDIIALDETSGKEQYVQATEKSRCVVGVQSEDFAFILGGEPVETGENILEKNRERFIPIALAGRVYVRFYGKSEIGGLVIPSQIPGVGRMAGEEDDTSQCVGKIICSDAFQNVRLIKILVGR</sequence>
<reference evidence="1" key="1">
    <citation type="journal article" date="2021" name="Proc. Natl. Acad. Sci. U.S.A.">
        <title>A Catalog of Tens of Thousands of Viruses from Human Metagenomes Reveals Hidden Associations with Chronic Diseases.</title>
        <authorList>
            <person name="Tisza M.J."/>
            <person name="Buck C.B."/>
        </authorList>
    </citation>
    <scope>NUCLEOTIDE SEQUENCE</scope>
    <source>
        <strain evidence="1">Ctr0c13</strain>
    </source>
</reference>
<organism evidence="1">
    <name type="scientific">Siphoviridae sp. ctr0c13</name>
    <dbReference type="NCBI Taxonomy" id="2825683"/>
    <lineage>
        <taxon>Viruses</taxon>
        <taxon>Duplodnaviria</taxon>
        <taxon>Heunggongvirae</taxon>
        <taxon>Uroviricota</taxon>
        <taxon>Caudoviricetes</taxon>
    </lineage>
</organism>
<name>A0A8S5TV23_9CAUD</name>